<proteinExistence type="predicted"/>
<feature type="chain" id="PRO_5035794592" evidence="1">
    <location>
        <begin position="19"/>
        <end position="137"/>
    </location>
</feature>
<reference evidence="2" key="1">
    <citation type="submission" date="2021-02" db="EMBL/GenBank/DDBJ databases">
        <title>Genome sequence of Rhodospirillales sp. strain TMPK1 isolated from soil.</title>
        <authorList>
            <person name="Nakai R."/>
            <person name="Kusada H."/>
            <person name="Tamaki H."/>
        </authorList>
    </citation>
    <scope>NUCLEOTIDE SEQUENCE</scope>
    <source>
        <strain evidence="2">TMPK1</strain>
    </source>
</reference>
<gene>
    <name evidence="2" type="ORF">TMPK1_33200</name>
</gene>
<name>A0A8S8XCA6_9PROT</name>
<keyword evidence="3" id="KW-1185">Reference proteome</keyword>
<dbReference type="Proteomes" id="UP000681075">
    <property type="component" value="Unassembled WGS sequence"/>
</dbReference>
<dbReference type="AlphaFoldDB" id="A0A8S8XCA6"/>
<sequence length="137" mass="15186">MRALLALPLLVLPLAASAQLTPAKPLVPNSVEIERQIGALEDLLATKLDEDSKRKLRVRLLPIAERLVPGEDAARDAYIALLKARYDRIGAEIISILELQGITDKVRFAQRDRLEELQAVIGNEIKEQISLKPPPKP</sequence>
<comment type="caution">
    <text evidence="2">The sequence shown here is derived from an EMBL/GenBank/DDBJ whole genome shotgun (WGS) entry which is preliminary data.</text>
</comment>
<keyword evidence="1" id="KW-0732">Signal</keyword>
<dbReference type="RefSeq" id="WP_420244421.1">
    <property type="nucleotide sequence ID" value="NZ_BOPV01000001.1"/>
</dbReference>
<protein>
    <submittedName>
        <fullName evidence="2">Uncharacterized protein</fullName>
    </submittedName>
</protein>
<dbReference type="EMBL" id="BOPV01000001">
    <property type="protein sequence ID" value="GIL41083.1"/>
    <property type="molecule type" value="Genomic_DNA"/>
</dbReference>
<evidence type="ECO:0000313" key="2">
    <source>
        <dbReference type="EMBL" id="GIL41083.1"/>
    </source>
</evidence>
<evidence type="ECO:0000256" key="1">
    <source>
        <dbReference type="SAM" id="SignalP"/>
    </source>
</evidence>
<feature type="signal peptide" evidence="1">
    <location>
        <begin position="1"/>
        <end position="18"/>
    </location>
</feature>
<organism evidence="2 3">
    <name type="scientific">Roseiterribacter gracilis</name>
    <dbReference type="NCBI Taxonomy" id="2812848"/>
    <lineage>
        <taxon>Bacteria</taxon>
        <taxon>Pseudomonadati</taxon>
        <taxon>Pseudomonadota</taxon>
        <taxon>Alphaproteobacteria</taxon>
        <taxon>Rhodospirillales</taxon>
        <taxon>Roseiterribacteraceae</taxon>
        <taxon>Roseiterribacter</taxon>
    </lineage>
</organism>
<accession>A0A8S8XCA6</accession>
<evidence type="ECO:0000313" key="3">
    <source>
        <dbReference type="Proteomes" id="UP000681075"/>
    </source>
</evidence>